<evidence type="ECO:0000313" key="2">
    <source>
        <dbReference type="Proteomes" id="UP000515960"/>
    </source>
</evidence>
<proteinExistence type="predicted"/>
<dbReference type="EMBL" id="CP060490">
    <property type="protein sequence ID" value="QNL44437.1"/>
    <property type="molecule type" value="Genomic_DNA"/>
</dbReference>
<dbReference type="Proteomes" id="UP000515960">
    <property type="component" value="Chromosome"/>
</dbReference>
<dbReference type="AlphaFoldDB" id="A0A7G9B4F6"/>
<sequence>MRPVYAKLFGTYGDAILQEAEVYNEEELSGLLDEMALDSSTKLDLLNLFFDYYFRWSADAFAAGLHLGLSLLHDEVRRTGL</sequence>
<evidence type="ECO:0000313" key="1">
    <source>
        <dbReference type="EMBL" id="QNL44437.1"/>
    </source>
</evidence>
<dbReference type="RefSeq" id="WP_187333038.1">
    <property type="nucleotide sequence ID" value="NZ_CP060490.1"/>
</dbReference>
<organism evidence="1 2">
    <name type="scientific">Oscillibacter hominis</name>
    <dbReference type="NCBI Taxonomy" id="2763056"/>
    <lineage>
        <taxon>Bacteria</taxon>
        <taxon>Bacillati</taxon>
        <taxon>Bacillota</taxon>
        <taxon>Clostridia</taxon>
        <taxon>Eubacteriales</taxon>
        <taxon>Oscillospiraceae</taxon>
        <taxon>Oscillibacter</taxon>
    </lineage>
</organism>
<name>A0A7G9B4F6_9FIRM</name>
<protein>
    <submittedName>
        <fullName evidence="1">Uncharacterized protein</fullName>
    </submittedName>
</protein>
<accession>A0A7G9B4F6</accession>
<dbReference type="KEGG" id="ohi:H8790_13535"/>
<gene>
    <name evidence="1" type="ORF">H8790_13535</name>
</gene>
<keyword evidence="2" id="KW-1185">Reference proteome</keyword>
<reference evidence="1 2" key="1">
    <citation type="submission" date="2020-08" db="EMBL/GenBank/DDBJ databases">
        <authorList>
            <person name="Liu C."/>
            <person name="Sun Q."/>
        </authorList>
    </citation>
    <scope>NUCLEOTIDE SEQUENCE [LARGE SCALE GENOMIC DNA]</scope>
    <source>
        <strain evidence="1 2">NSJ-62</strain>
    </source>
</reference>